<comment type="caution">
    <text evidence="1">The sequence shown here is derived from an EMBL/GenBank/DDBJ whole genome shotgun (WGS) entry which is preliminary data.</text>
</comment>
<gene>
    <name evidence="1" type="ORF">DCC81_21685</name>
</gene>
<sequence>MPGNKKATKNTRFQIAWCANRFRSSTGRFEHGAARAIEIYEGLQVGGIEGPYRIAKNIWLYGMVQFVQDSV</sequence>
<evidence type="ECO:0000313" key="2">
    <source>
        <dbReference type="Proteomes" id="UP000244450"/>
    </source>
</evidence>
<reference evidence="1 2" key="1">
    <citation type="submission" date="2018-04" db="EMBL/GenBank/DDBJ databases">
        <title>Chitinophaga fuyangensis sp. nov., isolated from soil in a chemical factory.</title>
        <authorList>
            <person name="Chen K."/>
        </authorList>
    </citation>
    <scope>NUCLEOTIDE SEQUENCE [LARGE SCALE GENOMIC DNA]</scope>
    <source>
        <strain evidence="1 2">LY-1</strain>
    </source>
</reference>
<name>A0A2T7BD51_9BACT</name>
<dbReference type="Proteomes" id="UP000244450">
    <property type="component" value="Unassembled WGS sequence"/>
</dbReference>
<dbReference type="EMBL" id="QCYK01000003">
    <property type="protein sequence ID" value="PUZ23021.1"/>
    <property type="molecule type" value="Genomic_DNA"/>
</dbReference>
<protein>
    <submittedName>
        <fullName evidence="1">Uncharacterized protein</fullName>
    </submittedName>
</protein>
<keyword evidence="2" id="KW-1185">Reference proteome</keyword>
<organism evidence="1 2">
    <name type="scientific">Chitinophaga parva</name>
    <dbReference type="NCBI Taxonomy" id="2169414"/>
    <lineage>
        <taxon>Bacteria</taxon>
        <taxon>Pseudomonadati</taxon>
        <taxon>Bacteroidota</taxon>
        <taxon>Chitinophagia</taxon>
        <taxon>Chitinophagales</taxon>
        <taxon>Chitinophagaceae</taxon>
        <taxon>Chitinophaga</taxon>
    </lineage>
</organism>
<accession>A0A2T7BD51</accession>
<evidence type="ECO:0000313" key="1">
    <source>
        <dbReference type="EMBL" id="PUZ23021.1"/>
    </source>
</evidence>
<dbReference type="AlphaFoldDB" id="A0A2T7BD51"/>
<proteinExistence type="predicted"/>